<evidence type="ECO:0000313" key="2">
    <source>
        <dbReference type="Proteomes" id="UP000295818"/>
    </source>
</evidence>
<evidence type="ECO:0000313" key="1">
    <source>
        <dbReference type="EMBL" id="TCO22714.1"/>
    </source>
</evidence>
<gene>
    <name evidence="1" type="ORF">EV644_10621</name>
</gene>
<comment type="caution">
    <text evidence="1">The sequence shown here is derived from an EMBL/GenBank/DDBJ whole genome shotgun (WGS) entry which is preliminary data.</text>
</comment>
<name>A0ABY2BJD3_9ACTN</name>
<sequence>MELTPSSTAVIAVHLQHDIIGTDGAFGGVFAAQAAERGVVAVTAELLDAVRRPKATVVYLRVASCSGGVEPFVERTARYG</sequence>
<reference evidence="1 2" key="1">
    <citation type="journal article" date="2015" name="Stand. Genomic Sci.">
        <title>Genomic Encyclopedia of Bacterial and Archaeal Type Strains, Phase III: the genomes of soil and plant-associated and newly described type strains.</title>
        <authorList>
            <person name="Whitman W.B."/>
            <person name="Woyke T."/>
            <person name="Klenk H.P."/>
            <person name="Zhou Y."/>
            <person name="Lilburn T.G."/>
            <person name="Beck B.J."/>
            <person name="De Vos P."/>
            <person name="Vandamme P."/>
            <person name="Eisen J.A."/>
            <person name="Garrity G."/>
            <person name="Hugenholtz P."/>
            <person name="Kyrpides N.C."/>
        </authorList>
    </citation>
    <scope>NUCLEOTIDE SEQUENCE [LARGE SCALE GENOMIC DNA]</scope>
    <source>
        <strain evidence="1 2">VKM Ac-2538</strain>
    </source>
</reference>
<protein>
    <recommendedName>
        <fullName evidence="3">Isochorismatase family protein</fullName>
    </recommendedName>
</protein>
<keyword evidence="2" id="KW-1185">Reference proteome</keyword>
<dbReference type="Gene3D" id="3.40.50.850">
    <property type="entry name" value="Isochorismatase-like"/>
    <property type="match status" value="1"/>
</dbReference>
<dbReference type="RefSeq" id="WP_132189444.1">
    <property type="nucleotide sequence ID" value="NZ_SLWM01000006.1"/>
</dbReference>
<dbReference type="EMBL" id="SLWM01000006">
    <property type="protein sequence ID" value="TCO22714.1"/>
    <property type="molecule type" value="Genomic_DNA"/>
</dbReference>
<accession>A0ABY2BJD3</accession>
<proteinExistence type="predicted"/>
<dbReference type="Proteomes" id="UP000295818">
    <property type="component" value="Unassembled WGS sequence"/>
</dbReference>
<evidence type="ECO:0008006" key="3">
    <source>
        <dbReference type="Google" id="ProtNLM"/>
    </source>
</evidence>
<dbReference type="InterPro" id="IPR036380">
    <property type="entry name" value="Isochorismatase-like_sf"/>
</dbReference>
<dbReference type="SUPFAM" id="SSF52499">
    <property type="entry name" value="Isochorismatase-like hydrolases"/>
    <property type="match status" value="1"/>
</dbReference>
<organism evidence="1 2">
    <name type="scientific">Kribbella orskensis</name>
    <dbReference type="NCBI Taxonomy" id="2512216"/>
    <lineage>
        <taxon>Bacteria</taxon>
        <taxon>Bacillati</taxon>
        <taxon>Actinomycetota</taxon>
        <taxon>Actinomycetes</taxon>
        <taxon>Propionibacteriales</taxon>
        <taxon>Kribbellaceae</taxon>
        <taxon>Kribbella</taxon>
    </lineage>
</organism>